<dbReference type="Proteomes" id="UP000008064">
    <property type="component" value="Unassembled WGS sequence"/>
</dbReference>
<dbReference type="Pfam" id="PF10551">
    <property type="entry name" value="MULE"/>
    <property type="match status" value="1"/>
</dbReference>
<organism>
    <name type="scientific">Serpula lacrymans var. lacrymans (strain S7.9)</name>
    <name type="common">Dry rot fungus</name>
    <dbReference type="NCBI Taxonomy" id="578457"/>
    <lineage>
        <taxon>Eukaryota</taxon>
        <taxon>Fungi</taxon>
        <taxon>Dikarya</taxon>
        <taxon>Basidiomycota</taxon>
        <taxon>Agaricomycotina</taxon>
        <taxon>Agaricomycetes</taxon>
        <taxon>Agaricomycetidae</taxon>
        <taxon>Boletales</taxon>
        <taxon>Coniophorineae</taxon>
        <taxon>Serpulaceae</taxon>
        <taxon>Serpula</taxon>
    </lineage>
</organism>
<dbReference type="GeneID" id="18813995"/>
<evidence type="ECO:0000313" key="3">
    <source>
        <dbReference type="EMBL" id="EGO30771.1"/>
    </source>
</evidence>
<accession>F8NF12</accession>
<reference evidence="3" key="1">
    <citation type="submission" date="2011-04" db="EMBL/GenBank/DDBJ databases">
        <title>Evolution of plant cell wall degrading machinery underlies the functional diversity of forest fungi.</title>
        <authorList>
            <consortium name="US DOE Joint Genome Institute (JGI-PGF)"/>
            <person name="Eastwood D.C."/>
            <person name="Floudas D."/>
            <person name="Binder M."/>
            <person name="Majcherczyk A."/>
            <person name="Schneider P."/>
            <person name="Aerts A."/>
            <person name="Asiegbu F.O."/>
            <person name="Baker S.E."/>
            <person name="Barry K."/>
            <person name="Bendiksby M."/>
            <person name="Blumentritt M."/>
            <person name="Coutinho P.M."/>
            <person name="Cullen D."/>
            <person name="Cullen D."/>
            <person name="Gathman A."/>
            <person name="Goodell B."/>
            <person name="Henrissat B."/>
            <person name="Ihrmark K."/>
            <person name="Kauserud H."/>
            <person name="Kohler A."/>
            <person name="LaButti K."/>
            <person name="Lapidus A."/>
            <person name="Lavin J.L."/>
            <person name="Lee Y.-H."/>
            <person name="Lindquist E."/>
            <person name="Lilly W."/>
            <person name="Lucas S."/>
            <person name="Morin E."/>
            <person name="Murat C."/>
            <person name="Oguiza J.A."/>
            <person name="Park J."/>
            <person name="Pisabarro A.G."/>
            <person name="Riley R."/>
            <person name="Rosling A."/>
            <person name="Salamov A."/>
            <person name="Schmidt O."/>
            <person name="Schmutz J."/>
            <person name="Skrede I."/>
            <person name="Stenlid J."/>
            <person name="Wiebenga A."/>
            <person name="Xie X."/>
            <person name="Kues U."/>
            <person name="Hibbett D.S."/>
            <person name="Hoffmeister D."/>
            <person name="Hogberg N."/>
            <person name="Martin F."/>
            <person name="Grigoriev I.V."/>
            <person name="Watkinson S.C."/>
        </authorList>
    </citation>
    <scope>NUCLEOTIDE SEQUENCE</scope>
    <source>
        <strain evidence="3">S7.9</strain>
    </source>
</reference>
<dbReference type="AlphaFoldDB" id="F8NF12"/>
<feature type="region of interest" description="Disordered" evidence="1">
    <location>
        <begin position="507"/>
        <end position="542"/>
    </location>
</feature>
<protein>
    <recommendedName>
        <fullName evidence="2">MULE transposase domain-containing protein</fullName>
    </recommendedName>
</protein>
<dbReference type="RefSeq" id="XP_007312655.1">
    <property type="nucleotide sequence ID" value="XM_007312593.1"/>
</dbReference>
<dbReference type="InterPro" id="IPR018289">
    <property type="entry name" value="MULE_transposase_dom"/>
</dbReference>
<dbReference type="OrthoDB" id="2437251at2759"/>
<proteinExistence type="predicted"/>
<feature type="compositionally biased region" description="Acidic residues" evidence="1">
    <location>
        <begin position="512"/>
        <end position="533"/>
    </location>
</feature>
<dbReference type="HOGENOM" id="CLU_444935_0_0_1"/>
<dbReference type="KEGG" id="sla:SERLADRAFT_432396"/>
<feature type="domain" description="MULE transposase" evidence="2">
    <location>
        <begin position="330"/>
        <end position="425"/>
    </location>
</feature>
<sequence length="651" mass="73178">MPRLGTSDADNITLTEATTKECIGCKRVLASKQFALATNGKGKGLPKATCMSCSVRQSEWAKEKYREIWDTEKENTTNEPTNESAAAGLGVVALEDFLALLSRQGNHLEVDANVDISSVNPNLSLDTRTIADCITKLIWDMMSYHWLYHSKYVYRRSGGDIIQYRCHCAQRNTHSKKPKKSAPDVEKKRDKQSMLTFACEGRLYITISRHSMIAEISVTHREDHIPYCCIDIPKEVHELLWNKILEKYPNLMFTGKDIYQIWSKIGSQQWKRDEDEMVSAKMLLEEGCKQGGLGVYSVLPIELIPEPSLEALAFVLPDALKQWGGRIQELSLDSTWNTNGTQFELYAALGKVYGSGLPLGYILIQSNGSKLGGKEKLLCQFLKCLKNNWDLQILITLSDKDWTEINALRAEFPEAKHQLCFWHALRAIKQRLAILRCMPAFYDANIAHLKFHWIDQNFSNEDAYVATQALPRITVRLNGIVQPLTIPQKQKLVIVLPPLSGLPETELAGNLEDGDQVSEDDDTSSASGDDDEGGGILRGLRDDNGVEVEDAPDWVFDEGEQKSDSPDYVFCPVPHRKAILHLFAKHFCQHPLFIECDSGGKCNLSLKCTHSAKCEASGRYGDTCGQHGTCLHDKICEHDQQHQEFPEFGPQ</sequence>
<dbReference type="EMBL" id="GL945428">
    <property type="protein sequence ID" value="EGO30771.1"/>
    <property type="molecule type" value="Genomic_DNA"/>
</dbReference>
<evidence type="ECO:0000259" key="2">
    <source>
        <dbReference type="Pfam" id="PF10551"/>
    </source>
</evidence>
<gene>
    <name evidence="3" type="ORF">SERLADRAFT_432396</name>
</gene>
<name>F8NF12_SERL9</name>
<evidence type="ECO:0000256" key="1">
    <source>
        <dbReference type="SAM" id="MobiDB-lite"/>
    </source>
</evidence>